<organism evidence="3 4">
    <name type="scientific">Cupriavidus malaysiensis</name>
    <dbReference type="NCBI Taxonomy" id="367825"/>
    <lineage>
        <taxon>Bacteria</taxon>
        <taxon>Pseudomonadati</taxon>
        <taxon>Pseudomonadota</taxon>
        <taxon>Betaproteobacteria</taxon>
        <taxon>Burkholderiales</taxon>
        <taxon>Burkholderiaceae</taxon>
        <taxon>Cupriavidus</taxon>
    </lineage>
</organism>
<dbReference type="Pfam" id="PF01613">
    <property type="entry name" value="Flavin_Reduct"/>
    <property type="match status" value="1"/>
</dbReference>
<dbReference type="InterPro" id="IPR012349">
    <property type="entry name" value="Split_barrel_FMN-bd"/>
</dbReference>
<feature type="domain" description="Flavin reductase like" evidence="2">
    <location>
        <begin position="25"/>
        <end position="171"/>
    </location>
</feature>
<evidence type="ECO:0000259" key="2">
    <source>
        <dbReference type="SMART" id="SM00903"/>
    </source>
</evidence>
<proteinExistence type="predicted"/>
<dbReference type="Gene3D" id="2.30.110.10">
    <property type="entry name" value="Electron Transport, Fmn-binding Protein, Chain A"/>
    <property type="match status" value="1"/>
</dbReference>
<dbReference type="PANTHER" id="PTHR30466:SF1">
    <property type="entry name" value="FMN REDUCTASE (NADH) RUTF"/>
    <property type="match status" value="1"/>
</dbReference>
<dbReference type="Proteomes" id="UP000177515">
    <property type="component" value="Chromosome 2"/>
</dbReference>
<reference evidence="3 4" key="1">
    <citation type="submission" date="2016-10" db="EMBL/GenBank/DDBJ databases">
        <title>Complete genome sequences of three Cupriavidus strains isolated from various Malaysian environments.</title>
        <authorList>
            <person name="Abdullah A.A.-A."/>
            <person name="Shafie N.A.H."/>
            <person name="Lau N.S."/>
        </authorList>
    </citation>
    <scope>NUCLEOTIDE SEQUENCE [LARGE SCALE GENOMIC DNA]</scope>
    <source>
        <strain evidence="3 4">USMAA1020</strain>
    </source>
</reference>
<dbReference type="PANTHER" id="PTHR30466">
    <property type="entry name" value="FLAVIN REDUCTASE"/>
    <property type="match status" value="1"/>
</dbReference>
<protein>
    <recommendedName>
        <fullName evidence="2">Flavin reductase like domain-containing protein</fullName>
    </recommendedName>
</protein>
<accession>A0ABN4TV70</accession>
<dbReference type="RefSeq" id="WP_071017053.1">
    <property type="nucleotide sequence ID" value="NZ_CP017755.1"/>
</dbReference>
<dbReference type="EMBL" id="CP017755">
    <property type="protein sequence ID" value="AOZ08601.1"/>
    <property type="molecule type" value="Genomic_DNA"/>
</dbReference>
<evidence type="ECO:0000313" key="4">
    <source>
        <dbReference type="Proteomes" id="UP000177515"/>
    </source>
</evidence>
<keyword evidence="1" id="KW-0560">Oxidoreductase</keyword>
<gene>
    <name evidence="3" type="ORF">BKK80_21910</name>
</gene>
<keyword evidence="4" id="KW-1185">Reference proteome</keyword>
<dbReference type="InterPro" id="IPR002563">
    <property type="entry name" value="Flavin_Rdtase-like_dom"/>
</dbReference>
<name>A0ABN4TV70_9BURK</name>
<dbReference type="InterPro" id="IPR050268">
    <property type="entry name" value="NADH-dep_flavin_reductase"/>
</dbReference>
<dbReference type="SUPFAM" id="SSF50475">
    <property type="entry name" value="FMN-binding split barrel"/>
    <property type="match status" value="1"/>
</dbReference>
<sequence length="179" mass="18494">MPDTAIAPPPVPDATASPEDFRQGMRRLAAGVCVLTSSLDGMPVGLTATAVTALCAEPPRLLACVNRRVFAHAAFETSRALCVNVLSAGDVDIARRFAGMVPGVQGTERFAAGAWEGQVPALLGALASFRCRIAEILPAGTHSILLCDVESVAVGPGDAAPLVYAHGQFRHAAHAISIE</sequence>
<evidence type="ECO:0000313" key="3">
    <source>
        <dbReference type="EMBL" id="AOZ08601.1"/>
    </source>
</evidence>
<evidence type="ECO:0000256" key="1">
    <source>
        <dbReference type="ARBA" id="ARBA00023002"/>
    </source>
</evidence>
<dbReference type="SMART" id="SM00903">
    <property type="entry name" value="Flavin_Reduct"/>
    <property type="match status" value="1"/>
</dbReference>